<name>A0AAW4XNY1_RHORH</name>
<dbReference type="EMBL" id="JAJNCO010000025">
    <property type="protein sequence ID" value="MCD2114627.1"/>
    <property type="molecule type" value="Genomic_DNA"/>
</dbReference>
<dbReference type="SUPFAM" id="SSF53850">
    <property type="entry name" value="Periplasmic binding protein-like II"/>
    <property type="match status" value="1"/>
</dbReference>
<organism evidence="6 7">
    <name type="scientific">Rhodococcus rhodochrous</name>
    <dbReference type="NCBI Taxonomy" id="1829"/>
    <lineage>
        <taxon>Bacteria</taxon>
        <taxon>Bacillati</taxon>
        <taxon>Actinomycetota</taxon>
        <taxon>Actinomycetes</taxon>
        <taxon>Mycobacteriales</taxon>
        <taxon>Nocardiaceae</taxon>
        <taxon>Rhodococcus</taxon>
    </lineage>
</organism>
<reference evidence="6" key="1">
    <citation type="submission" date="2021-11" db="EMBL/GenBank/DDBJ databases">
        <title>Development of a sustainable strategy for remediation of hydrocarbon-contaminated territories based on the waste exchange concept.</title>
        <authorList>
            <person name="Elkin A."/>
        </authorList>
    </citation>
    <scope>NUCLEOTIDE SEQUENCE</scope>
    <source>
        <strain evidence="6">IEGM 757</strain>
    </source>
</reference>
<dbReference type="InterPro" id="IPR015168">
    <property type="entry name" value="SsuA/THI5"/>
</dbReference>
<comment type="subcellular location">
    <subcellularLocation>
        <location evidence="1">Periplasm</location>
    </subcellularLocation>
</comment>
<dbReference type="Proteomes" id="UP001198630">
    <property type="component" value="Unassembled WGS sequence"/>
</dbReference>
<evidence type="ECO:0000256" key="3">
    <source>
        <dbReference type="ARBA" id="ARBA00022729"/>
    </source>
</evidence>
<dbReference type="PROSITE" id="PS51257">
    <property type="entry name" value="PROKAR_LIPOPROTEIN"/>
    <property type="match status" value="1"/>
</dbReference>
<proteinExistence type="inferred from homology"/>
<dbReference type="GO" id="GO:0042597">
    <property type="term" value="C:periplasmic space"/>
    <property type="evidence" value="ECO:0007669"/>
    <property type="project" value="UniProtKB-SubCell"/>
</dbReference>
<sequence length="338" mass="35353">MYLKKMATLAGTLALACSTAACGGDSAAADTDTGSMQVMLFPALAYRLPVLIAQEKGFFEDAGVNVNLVSQPNNLQGAQALEATNSQAGQVGTATFAQGVQAGSNVQAFCGGITVTQSSIVAAPDADLPAISDGAAPQDVFQAISERTVGAQTPVGSGFQIMLDDALTEGGSSNLTWVNIGGSNSVTQASLQNGSIDVAQSNPSGTQALVESGAAKELIYLPDHSELYGQLYGSPWIAPASWLENNERTARAFCDATAVALDYIRDPQNQDETLQVLMRDSGINDVQIADAVLKTYDEYSADISVEVIQRTFDRYAELGITKPEPRLDASTLVNTVGR</sequence>
<evidence type="ECO:0000313" key="6">
    <source>
        <dbReference type="EMBL" id="MCD2114627.1"/>
    </source>
</evidence>
<accession>A0AAW4XNY1</accession>
<dbReference type="PANTHER" id="PTHR30024">
    <property type="entry name" value="ALIPHATIC SULFONATES-BINDING PROTEIN-RELATED"/>
    <property type="match status" value="1"/>
</dbReference>
<comment type="caution">
    <text evidence="6">The sequence shown here is derived from an EMBL/GenBank/DDBJ whole genome shotgun (WGS) entry which is preliminary data.</text>
</comment>
<feature type="signal peptide" evidence="4">
    <location>
        <begin position="1"/>
        <end position="23"/>
    </location>
</feature>
<evidence type="ECO:0000256" key="1">
    <source>
        <dbReference type="ARBA" id="ARBA00004418"/>
    </source>
</evidence>
<feature type="chain" id="PRO_5043902014" evidence="4">
    <location>
        <begin position="24"/>
        <end position="338"/>
    </location>
</feature>
<dbReference type="PANTHER" id="PTHR30024:SF47">
    <property type="entry name" value="TAURINE-BINDING PERIPLASMIC PROTEIN"/>
    <property type="match status" value="1"/>
</dbReference>
<dbReference type="Pfam" id="PF09084">
    <property type="entry name" value="NMT1"/>
    <property type="match status" value="1"/>
</dbReference>
<evidence type="ECO:0000313" key="7">
    <source>
        <dbReference type="Proteomes" id="UP001198630"/>
    </source>
</evidence>
<dbReference type="AlphaFoldDB" id="A0AAW4XNY1"/>
<evidence type="ECO:0000259" key="5">
    <source>
        <dbReference type="Pfam" id="PF09084"/>
    </source>
</evidence>
<dbReference type="RefSeq" id="WP_230792591.1">
    <property type="nucleotide sequence ID" value="NZ_JAJNCO010000025.1"/>
</dbReference>
<evidence type="ECO:0000256" key="2">
    <source>
        <dbReference type="ARBA" id="ARBA00010742"/>
    </source>
</evidence>
<evidence type="ECO:0000256" key="4">
    <source>
        <dbReference type="SAM" id="SignalP"/>
    </source>
</evidence>
<dbReference type="Gene3D" id="3.40.190.10">
    <property type="entry name" value="Periplasmic binding protein-like II"/>
    <property type="match status" value="2"/>
</dbReference>
<gene>
    <name evidence="6" type="ORF">LQ384_26345</name>
</gene>
<protein>
    <submittedName>
        <fullName evidence="6">ABC transporter substrate-binding protein</fullName>
    </submittedName>
</protein>
<keyword evidence="3 4" id="KW-0732">Signal</keyword>
<feature type="domain" description="SsuA/THI5-like" evidence="5">
    <location>
        <begin position="48"/>
        <end position="268"/>
    </location>
</feature>
<comment type="similarity">
    <text evidence="2">Belongs to the bacterial solute-binding protein SsuA/TauA family.</text>
</comment>